<proteinExistence type="predicted"/>
<dbReference type="RefSeq" id="XP_002507895.1">
    <property type="nucleotide sequence ID" value="XM_002507849.1"/>
</dbReference>
<dbReference type="KEGG" id="mis:MICPUN_60652"/>
<evidence type="ECO:0000313" key="2">
    <source>
        <dbReference type="EMBL" id="ACO69153.1"/>
    </source>
</evidence>
<organism evidence="2 3">
    <name type="scientific">Micromonas commoda (strain RCC299 / NOUM17 / CCMP2709)</name>
    <name type="common">Picoplanktonic green alga</name>
    <dbReference type="NCBI Taxonomy" id="296587"/>
    <lineage>
        <taxon>Eukaryota</taxon>
        <taxon>Viridiplantae</taxon>
        <taxon>Chlorophyta</taxon>
        <taxon>Mamiellophyceae</taxon>
        <taxon>Mamiellales</taxon>
        <taxon>Mamiellaceae</taxon>
        <taxon>Micromonas</taxon>
    </lineage>
</organism>
<dbReference type="AlphaFoldDB" id="C1FFW5"/>
<dbReference type="Gene3D" id="2.30.29.30">
    <property type="entry name" value="Pleckstrin-homology domain (PH domain)/Phosphotyrosine-binding domain (PTB)"/>
    <property type="match status" value="1"/>
</dbReference>
<dbReference type="Pfam" id="PF00169">
    <property type="entry name" value="PH"/>
    <property type="match status" value="1"/>
</dbReference>
<gene>
    <name evidence="2" type="ORF">MICPUN_60652</name>
</gene>
<dbReference type="CDD" id="cd00821">
    <property type="entry name" value="PH"/>
    <property type="match status" value="1"/>
</dbReference>
<sequence length="186" mass="20973">MTSTTAPEESLEFADRYPASETLLGFHDYEAFSKLRMPDSWVPGEQAGPSESKDSIHMCGWLDKYYADDRGTKTWRPRWVYLLEDRLCYGSATSTDNVPPQVKYIMLDRLPARPGGKLAISRLKVSPQGLNGQPGVDCAFHLVCDNRTHTFAGKTPEVALRWTEKLEELAMKRFSATNTSMPFEST</sequence>
<dbReference type="PROSITE" id="PS50003">
    <property type="entry name" value="PH_DOMAIN"/>
    <property type="match status" value="1"/>
</dbReference>
<accession>C1FFW5</accession>
<dbReference type="EMBL" id="CP001575">
    <property type="protein sequence ID" value="ACO69153.1"/>
    <property type="molecule type" value="Genomic_DNA"/>
</dbReference>
<name>C1FFW5_MICCC</name>
<dbReference type="SMART" id="SM00233">
    <property type="entry name" value="PH"/>
    <property type="match status" value="1"/>
</dbReference>
<reference evidence="2 3" key="1">
    <citation type="journal article" date="2009" name="Science">
        <title>Green evolution and dynamic adaptations revealed by genomes of the marine picoeukaryotes Micromonas.</title>
        <authorList>
            <person name="Worden A.Z."/>
            <person name="Lee J.H."/>
            <person name="Mock T."/>
            <person name="Rouze P."/>
            <person name="Simmons M.P."/>
            <person name="Aerts A.L."/>
            <person name="Allen A.E."/>
            <person name="Cuvelier M.L."/>
            <person name="Derelle E."/>
            <person name="Everett M.V."/>
            <person name="Foulon E."/>
            <person name="Grimwood J."/>
            <person name="Gundlach H."/>
            <person name="Henrissat B."/>
            <person name="Napoli C."/>
            <person name="McDonald S.M."/>
            <person name="Parker M.S."/>
            <person name="Rombauts S."/>
            <person name="Salamov A."/>
            <person name="Von Dassow P."/>
            <person name="Badger J.H."/>
            <person name="Coutinho P.M."/>
            <person name="Demir E."/>
            <person name="Dubchak I."/>
            <person name="Gentemann C."/>
            <person name="Eikrem W."/>
            <person name="Gready J.E."/>
            <person name="John U."/>
            <person name="Lanier W."/>
            <person name="Lindquist E.A."/>
            <person name="Lucas S."/>
            <person name="Mayer K.F."/>
            <person name="Moreau H."/>
            <person name="Not F."/>
            <person name="Otillar R."/>
            <person name="Panaud O."/>
            <person name="Pangilinan J."/>
            <person name="Paulsen I."/>
            <person name="Piegu B."/>
            <person name="Poliakov A."/>
            <person name="Robbens S."/>
            <person name="Schmutz J."/>
            <person name="Toulza E."/>
            <person name="Wyss T."/>
            <person name="Zelensky A."/>
            <person name="Zhou K."/>
            <person name="Armbrust E.V."/>
            <person name="Bhattacharya D."/>
            <person name="Goodenough U.W."/>
            <person name="Van de Peer Y."/>
            <person name="Grigoriev I.V."/>
        </authorList>
    </citation>
    <scope>NUCLEOTIDE SEQUENCE [LARGE SCALE GENOMIC DNA]</scope>
    <source>
        <strain evidence="3">RCC299 / NOUM17</strain>
    </source>
</reference>
<dbReference type="Proteomes" id="UP000002009">
    <property type="component" value="Chromosome 8"/>
</dbReference>
<dbReference type="GeneID" id="8245818"/>
<dbReference type="InterPro" id="IPR001849">
    <property type="entry name" value="PH_domain"/>
</dbReference>
<dbReference type="SUPFAM" id="SSF50729">
    <property type="entry name" value="PH domain-like"/>
    <property type="match status" value="1"/>
</dbReference>
<feature type="domain" description="PH" evidence="1">
    <location>
        <begin position="55"/>
        <end position="171"/>
    </location>
</feature>
<evidence type="ECO:0000313" key="3">
    <source>
        <dbReference type="Proteomes" id="UP000002009"/>
    </source>
</evidence>
<evidence type="ECO:0000259" key="1">
    <source>
        <dbReference type="PROSITE" id="PS50003"/>
    </source>
</evidence>
<protein>
    <recommendedName>
        <fullName evidence="1">PH domain-containing protein</fullName>
    </recommendedName>
</protein>
<dbReference type="InParanoid" id="C1FFW5"/>
<keyword evidence="3" id="KW-1185">Reference proteome</keyword>
<dbReference type="InterPro" id="IPR011993">
    <property type="entry name" value="PH-like_dom_sf"/>
</dbReference>